<organism evidence="3 4">
    <name type="scientific">Sphingomonas kyungheensis</name>
    <dbReference type="NCBI Taxonomy" id="1069987"/>
    <lineage>
        <taxon>Bacteria</taxon>
        <taxon>Pseudomonadati</taxon>
        <taxon>Pseudomonadota</taxon>
        <taxon>Alphaproteobacteria</taxon>
        <taxon>Sphingomonadales</taxon>
        <taxon>Sphingomonadaceae</taxon>
        <taxon>Sphingomonas</taxon>
    </lineage>
</organism>
<feature type="coiled-coil region" evidence="1">
    <location>
        <begin position="134"/>
        <end position="161"/>
    </location>
</feature>
<keyword evidence="1" id="KW-0175">Coiled coil</keyword>
<dbReference type="EMBL" id="JBBBDM010000009">
    <property type="protein sequence ID" value="MEI5688474.1"/>
    <property type="molecule type" value="Genomic_DNA"/>
</dbReference>
<gene>
    <name evidence="3" type="ORF">V8201_15385</name>
</gene>
<feature type="domain" description="PIN like" evidence="2">
    <location>
        <begin position="49"/>
        <end position="258"/>
    </location>
</feature>
<name>A0ABU8H5Y2_9SPHN</name>
<keyword evidence="4" id="KW-1185">Reference proteome</keyword>
<dbReference type="InterPro" id="IPR041578">
    <property type="entry name" value="PIN_8"/>
</dbReference>
<comment type="caution">
    <text evidence="3">The sequence shown here is derived from an EMBL/GenBank/DDBJ whole genome shotgun (WGS) entry which is preliminary data.</text>
</comment>
<sequence>MAENRGGDKKPDPTFDVERIFLLESQYKDPLSLIQRVEPALEKAFETAFVVLDASVLLAPYEFDTQPLAEVASLYEKIASDNRLVVPARSLREFHKNKLRKLADIDKSLSEAADRSIDEIFGKGISFFEGVPKYEMAKQSARQLKDQLNAVRADVQNNMDDRVTEAYRQSLSGSIVELEWDDAKKAQQAAIWLTRKKNKIAPGFLDDKADTGIGDYLIWQTVLQEGASRKQHCILATNEKKDDWWVKNAANTFRVRSDLAEEYSNASGGQSIYLVSLSQLLTLQRVDPEVVARVEHAEEAPSQTNSQTYKFELASAAARKLMMWNTNSTLNRIREDKSRLNHSLTVFQRADLRGVLDSQGRDSMESVRDQLSSLSKREYELMRELEELGRDSNEGDES</sequence>
<evidence type="ECO:0000256" key="1">
    <source>
        <dbReference type="SAM" id="Coils"/>
    </source>
</evidence>
<proteinExistence type="predicted"/>
<accession>A0ABU8H5Y2</accession>
<evidence type="ECO:0000313" key="3">
    <source>
        <dbReference type="EMBL" id="MEI5688474.1"/>
    </source>
</evidence>
<dbReference type="Pfam" id="PF18476">
    <property type="entry name" value="PIN_8"/>
    <property type="match status" value="1"/>
</dbReference>
<evidence type="ECO:0000259" key="2">
    <source>
        <dbReference type="Pfam" id="PF18476"/>
    </source>
</evidence>
<dbReference type="RefSeq" id="WP_336545834.1">
    <property type="nucleotide sequence ID" value="NZ_JBBBDM010000009.1"/>
</dbReference>
<reference evidence="3 4" key="1">
    <citation type="journal article" date="2013" name="Int. J. Syst. Evol. Microbiol.">
        <title>Sphingomonas kyungheensis sp. nov., a bacterium with ginsenoside-converting activity isolated from soil of a ginseng field.</title>
        <authorList>
            <person name="Son H.M."/>
            <person name="Yang J.E."/>
            <person name="Park Y."/>
            <person name="Han C.K."/>
            <person name="Kim S.G."/>
            <person name="Kook M."/>
            <person name="Yi T.H."/>
        </authorList>
    </citation>
    <scope>NUCLEOTIDE SEQUENCE [LARGE SCALE GENOMIC DNA]</scope>
    <source>
        <strain evidence="3 4">LMG 26582</strain>
    </source>
</reference>
<evidence type="ECO:0000313" key="4">
    <source>
        <dbReference type="Proteomes" id="UP001367771"/>
    </source>
</evidence>
<protein>
    <submittedName>
        <fullName evidence="3">PIN domain-containing protein</fullName>
    </submittedName>
</protein>
<dbReference type="Proteomes" id="UP001367771">
    <property type="component" value="Unassembled WGS sequence"/>
</dbReference>